<evidence type="ECO:0000256" key="1">
    <source>
        <dbReference type="ARBA" id="ARBA00022898"/>
    </source>
</evidence>
<keyword evidence="6" id="KW-0175">Coiled coil</keyword>
<feature type="modified residue" description="N6-(pyridoxal phosphate)lysine" evidence="4">
    <location>
        <position position="190"/>
    </location>
</feature>
<feature type="active site" description="Proton acceptor" evidence="3">
    <location>
        <position position="190"/>
    </location>
</feature>
<evidence type="ECO:0000256" key="5">
    <source>
        <dbReference type="RuleBase" id="RU004508"/>
    </source>
</evidence>
<dbReference type="PANTHER" id="PTHR30244:SF36">
    <property type="entry name" value="3-OXO-GLUCOSE-6-PHOSPHATE:GLUTAMATE AMINOTRANSFERASE"/>
    <property type="match status" value="1"/>
</dbReference>
<dbReference type="RefSeq" id="WP_131534337.1">
    <property type="nucleotide sequence ID" value="NZ_SJSO01000031.1"/>
</dbReference>
<name>A0A4R0PKY7_9SPHI</name>
<sequence length="367" mass="41358">MIKFLDLYKINQNHKKELLQAFERVLDSGWYIMGNELKQFESNFAVYCGVKHAIGVANGLDALILIIRAYKELGLFKDGDEIIVPANTYIASILAISANNLVPILVEPDLSSYNIDSKLIEEKITDKTVAILPVHLYGQLCDMNAILEIAKKYNLKVIEDCAQSHGATNEDGTRAGNFGDAAGFSFYPGKNLGALGDAGAITTNDDKLANTLRALLNYGSHEKYKNKYKGINSRLDELQAALLSVKLEKLDQETEARREVAERYLAEINNDKLILPKINFRKSHVWHLFVLRTVERDRLYQYLLSNNIQTVIHYPIPPNKQEAYIEWSDLSYPISEQIHSEVISLPISPVISASDVSEVIRVLNEFK</sequence>
<dbReference type="OrthoDB" id="9804264at2"/>
<evidence type="ECO:0000313" key="8">
    <source>
        <dbReference type="Proteomes" id="UP000293925"/>
    </source>
</evidence>
<dbReference type="Gene3D" id="3.90.1150.10">
    <property type="entry name" value="Aspartate Aminotransferase, domain 1"/>
    <property type="match status" value="1"/>
</dbReference>
<dbReference type="AlphaFoldDB" id="A0A4R0PKY7"/>
<dbReference type="InterPro" id="IPR000653">
    <property type="entry name" value="DegT/StrS_aminotransferase"/>
</dbReference>
<evidence type="ECO:0000256" key="2">
    <source>
        <dbReference type="ARBA" id="ARBA00037999"/>
    </source>
</evidence>
<reference evidence="7 8" key="1">
    <citation type="submission" date="2019-02" db="EMBL/GenBank/DDBJ databases">
        <title>Pedobacter sp. RP-3-21 sp. nov., isolated from Arctic soil.</title>
        <authorList>
            <person name="Dahal R.H."/>
        </authorList>
    </citation>
    <scope>NUCLEOTIDE SEQUENCE [LARGE SCALE GENOMIC DNA]</scope>
    <source>
        <strain evidence="7 8">RP-3-21</strain>
    </source>
</reference>
<dbReference type="Pfam" id="PF01041">
    <property type="entry name" value="DegT_DnrJ_EryC1"/>
    <property type="match status" value="1"/>
</dbReference>
<protein>
    <submittedName>
        <fullName evidence="7">DegT/DnrJ/EryC1/StrS family aminotransferase</fullName>
    </submittedName>
</protein>
<dbReference type="CDD" id="cd00616">
    <property type="entry name" value="AHBA_syn"/>
    <property type="match status" value="1"/>
</dbReference>
<dbReference type="SUPFAM" id="SSF53383">
    <property type="entry name" value="PLP-dependent transferases"/>
    <property type="match status" value="1"/>
</dbReference>
<accession>A0A4R0PKY7</accession>
<evidence type="ECO:0000256" key="3">
    <source>
        <dbReference type="PIRSR" id="PIRSR000390-1"/>
    </source>
</evidence>
<proteinExistence type="inferred from homology"/>
<evidence type="ECO:0000256" key="6">
    <source>
        <dbReference type="SAM" id="Coils"/>
    </source>
</evidence>
<gene>
    <name evidence="7" type="ORF">EZ456_23235</name>
</gene>
<dbReference type="EMBL" id="SJSO01000031">
    <property type="protein sequence ID" value="TCD17338.1"/>
    <property type="molecule type" value="Genomic_DNA"/>
</dbReference>
<dbReference type="InterPro" id="IPR015424">
    <property type="entry name" value="PyrdxlP-dep_Trfase"/>
</dbReference>
<organism evidence="7 8">
    <name type="scientific">Pedobacter psychrodurus</name>
    <dbReference type="NCBI Taxonomy" id="2530456"/>
    <lineage>
        <taxon>Bacteria</taxon>
        <taxon>Pseudomonadati</taxon>
        <taxon>Bacteroidota</taxon>
        <taxon>Sphingobacteriia</taxon>
        <taxon>Sphingobacteriales</taxon>
        <taxon>Sphingobacteriaceae</taxon>
        <taxon>Pedobacter</taxon>
    </lineage>
</organism>
<keyword evidence="7" id="KW-0032">Aminotransferase</keyword>
<keyword evidence="7" id="KW-0808">Transferase</keyword>
<dbReference type="GO" id="GO:0030170">
    <property type="term" value="F:pyridoxal phosphate binding"/>
    <property type="evidence" value="ECO:0007669"/>
    <property type="project" value="TreeGrafter"/>
</dbReference>
<dbReference type="InterPro" id="IPR015422">
    <property type="entry name" value="PyrdxlP-dep_Trfase_small"/>
</dbReference>
<dbReference type="InterPro" id="IPR015421">
    <property type="entry name" value="PyrdxlP-dep_Trfase_major"/>
</dbReference>
<dbReference type="PANTHER" id="PTHR30244">
    <property type="entry name" value="TRANSAMINASE"/>
    <property type="match status" value="1"/>
</dbReference>
<feature type="coiled-coil region" evidence="6">
    <location>
        <begin position="221"/>
        <end position="255"/>
    </location>
</feature>
<comment type="similarity">
    <text evidence="2 5">Belongs to the DegT/DnrJ/EryC1 family.</text>
</comment>
<dbReference type="GO" id="GO:0000271">
    <property type="term" value="P:polysaccharide biosynthetic process"/>
    <property type="evidence" value="ECO:0007669"/>
    <property type="project" value="TreeGrafter"/>
</dbReference>
<keyword evidence="8" id="KW-1185">Reference proteome</keyword>
<evidence type="ECO:0000313" key="7">
    <source>
        <dbReference type="EMBL" id="TCD17338.1"/>
    </source>
</evidence>
<dbReference type="GO" id="GO:0008483">
    <property type="term" value="F:transaminase activity"/>
    <property type="evidence" value="ECO:0007669"/>
    <property type="project" value="UniProtKB-KW"/>
</dbReference>
<dbReference type="PIRSF" id="PIRSF000390">
    <property type="entry name" value="PLP_StrS"/>
    <property type="match status" value="1"/>
</dbReference>
<dbReference type="Gene3D" id="3.40.640.10">
    <property type="entry name" value="Type I PLP-dependent aspartate aminotransferase-like (Major domain)"/>
    <property type="match status" value="1"/>
</dbReference>
<evidence type="ECO:0000256" key="4">
    <source>
        <dbReference type="PIRSR" id="PIRSR000390-2"/>
    </source>
</evidence>
<dbReference type="Proteomes" id="UP000293925">
    <property type="component" value="Unassembled WGS sequence"/>
</dbReference>
<keyword evidence="1 4" id="KW-0663">Pyridoxal phosphate</keyword>
<comment type="caution">
    <text evidence="7">The sequence shown here is derived from an EMBL/GenBank/DDBJ whole genome shotgun (WGS) entry which is preliminary data.</text>
</comment>